<evidence type="ECO:0000313" key="2">
    <source>
        <dbReference type="EMBL" id="KAK1758438.1"/>
    </source>
</evidence>
<dbReference type="Proteomes" id="UP001239445">
    <property type="component" value="Unassembled WGS sequence"/>
</dbReference>
<proteinExistence type="predicted"/>
<organism evidence="2 3">
    <name type="scientific">Echria macrotheca</name>
    <dbReference type="NCBI Taxonomy" id="438768"/>
    <lineage>
        <taxon>Eukaryota</taxon>
        <taxon>Fungi</taxon>
        <taxon>Dikarya</taxon>
        <taxon>Ascomycota</taxon>
        <taxon>Pezizomycotina</taxon>
        <taxon>Sordariomycetes</taxon>
        <taxon>Sordariomycetidae</taxon>
        <taxon>Sordariales</taxon>
        <taxon>Schizotheciaceae</taxon>
        <taxon>Echria</taxon>
    </lineage>
</organism>
<name>A0AAJ0BHL6_9PEZI</name>
<feature type="region of interest" description="Disordered" evidence="1">
    <location>
        <begin position="36"/>
        <end position="69"/>
    </location>
</feature>
<feature type="region of interest" description="Disordered" evidence="1">
    <location>
        <begin position="1"/>
        <end position="20"/>
    </location>
</feature>
<keyword evidence="3" id="KW-1185">Reference proteome</keyword>
<comment type="caution">
    <text evidence="2">The sequence shown here is derived from an EMBL/GenBank/DDBJ whole genome shotgun (WGS) entry which is preliminary data.</text>
</comment>
<sequence length="243" mass="26848">MSRSKDPFPLHWNSGPYEDGGQRLRLKIAVQPAAARLPGSGGVDEKGDTPQPQIGAGHQPVGLPGATGVNKPQIRGLWRSSRSSKHSHRSTVQCRCLDGHRLGGSPPGRTATGPSIDARYHIRQPSLPLSLGEACLSFQGIVVDDRMASQMHNKRRVLRWHQELEAGNKKWCRRRQRIAEQAGPAVLTTRPWFDILDRAIIGCPISPRPSMPLSAFVGHFSRITACRLAVEYYRSSFEQLPSL</sequence>
<accession>A0AAJ0BHL6</accession>
<reference evidence="2" key="1">
    <citation type="submission" date="2023-06" db="EMBL/GenBank/DDBJ databases">
        <title>Genome-scale phylogeny and comparative genomics of the fungal order Sordariales.</title>
        <authorList>
            <consortium name="Lawrence Berkeley National Laboratory"/>
            <person name="Hensen N."/>
            <person name="Bonometti L."/>
            <person name="Westerberg I."/>
            <person name="Brannstrom I.O."/>
            <person name="Guillou S."/>
            <person name="Cros-Aarteil S."/>
            <person name="Calhoun S."/>
            <person name="Haridas S."/>
            <person name="Kuo A."/>
            <person name="Mondo S."/>
            <person name="Pangilinan J."/>
            <person name="Riley R."/>
            <person name="Labutti K."/>
            <person name="Andreopoulos B."/>
            <person name="Lipzen A."/>
            <person name="Chen C."/>
            <person name="Yanf M."/>
            <person name="Daum C."/>
            <person name="Ng V."/>
            <person name="Clum A."/>
            <person name="Steindorff A."/>
            <person name="Ohm R."/>
            <person name="Martin F."/>
            <person name="Silar P."/>
            <person name="Natvig D."/>
            <person name="Lalanne C."/>
            <person name="Gautier V."/>
            <person name="Ament-Velasquez S.L."/>
            <person name="Kruys A."/>
            <person name="Hutchinson M.I."/>
            <person name="Powell A.J."/>
            <person name="Barry K."/>
            <person name="Miller A.N."/>
            <person name="Grigoriev I.V."/>
            <person name="Debuchy R."/>
            <person name="Gladieux P."/>
            <person name="Thoren M.H."/>
            <person name="Johannesson H."/>
        </authorList>
    </citation>
    <scope>NUCLEOTIDE SEQUENCE</scope>
    <source>
        <strain evidence="2">PSN4</strain>
    </source>
</reference>
<dbReference type="EMBL" id="MU839829">
    <property type="protein sequence ID" value="KAK1758438.1"/>
    <property type="molecule type" value="Genomic_DNA"/>
</dbReference>
<dbReference type="AlphaFoldDB" id="A0AAJ0BHL6"/>
<gene>
    <name evidence="2" type="ORF">QBC47DRAFT_141054</name>
</gene>
<evidence type="ECO:0000256" key="1">
    <source>
        <dbReference type="SAM" id="MobiDB-lite"/>
    </source>
</evidence>
<evidence type="ECO:0000313" key="3">
    <source>
        <dbReference type="Proteomes" id="UP001239445"/>
    </source>
</evidence>
<protein>
    <submittedName>
        <fullName evidence="2">Uncharacterized protein</fullName>
    </submittedName>
</protein>